<evidence type="ECO:0000256" key="5">
    <source>
        <dbReference type="ARBA" id="ARBA00022516"/>
    </source>
</evidence>
<evidence type="ECO:0000259" key="13">
    <source>
        <dbReference type="Pfam" id="PF06974"/>
    </source>
</evidence>
<evidence type="ECO:0000256" key="10">
    <source>
        <dbReference type="ARBA" id="ARBA00048109"/>
    </source>
</evidence>
<evidence type="ECO:0000256" key="11">
    <source>
        <dbReference type="RuleBase" id="RU361241"/>
    </source>
</evidence>
<dbReference type="PANTHER" id="PTHR31650">
    <property type="entry name" value="O-ACYLTRANSFERASE (WSD1-LIKE) FAMILY PROTEIN"/>
    <property type="match status" value="1"/>
</dbReference>
<evidence type="ECO:0000313" key="14">
    <source>
        <dbReference type="EMBL" id="ORW11317.1"/>
    </source>
</evidence>
<evidence type="ECO:0000256" key="7">
    <source>
        <dbReference type="ARBA" id="ARBA00022798"/>
    </source>
</evidence>
<dbReference type="SUPFAM" id="SSF52777">
    <property type="entry name" value="CoA-dependent acyltransferases"/>
    <property type="match status" value="1"/>
</dbReference>
<dbReference type="NCBIfam" id="TIGR02946">
    <property type="entry name" value="acyl_WS_DGAT"/>
    <property type="match status" value="1"/>
</dbReference>
<dbReference type="InterPro" id="IPR045034">
    <property type="entry name" value="O-acyltransferase_WSD1-like"/>
</dbReference>
<evidence type="ECO:0000256" key="6">
    <source>
        <dbReference type="ARBA" id="ARBA00022679"/>
    </source>
</evidence>
<dbReference type="GO" id="GO:0051701">
    <property type="term" value="P:biological process involved in interaction with host"/>
    <property type="evidence" value="ECO:0007669"/>
    <property type="project" value="TreeGrafter"/>
</dbReference>
<keyword evidence="7 11" id="KW-0319">Glycerol metabolism</keyword>
<dbReference type="AlphaFoldDB" id="A0A1X1YJN8"/>
<dbReference type="GO" id="GO:0001666">
    <property type="term" value="P:response to hypoxia"/>
    <property type="evidence" value="ECO:0007669"/>
    <property type="project" value="TreeGrafter"/>
</dbReference>
<evidence type="ECO:0000313" key="15">
    <source>
        <dbReference type="Proteomes" id="UP000193866"/>
    </source>
</evidence>
<protein>
    <recommendedName>
        <fullName evidence="4 11">Diacylglycerol O-acyltransferase</fullName>
        <ecNumber evidence="4 11">2.3.1.20</ecNumber>
    </recommendedName>
</protein>
<dbReference type="EC" id="2.3.1.20" evidence="4 11"/>
<evidence type="ECO:0000256" key="2">
    <source>
        <dbReference type="ARBA" id="ARBA00005189"/>
    </source>
</evidence>
<dbReference type="Pfam" id="PF06974">
    <property type="entry name" value="WS_DGAT_C"/>
    <property type="match status" value="1"/>
</dbReference>
<evidence type="ECO:0000256" key="4">
    <source>
        <dbReference type="ARBA" id="ARBA00013244"/>
    </source>
</evidence>
<dbReference type="Proteomes" id="UP000193866">
    <property type="component" value="Unassembled WGS sequence"/>
</dbReference>
<evidence type="ECO:0000256" key="9">
    <source>
        <dbReference type="ARBA" id="ARBA00023315"/>
    </source>
</evidence>
<dbReference type="InterPro" id="IPR009721">
    <property type="entry name" value="O-acyltransferase_WSD1_C"/>
</dbReference>
<dbReference type="GO" id="GO:0004144">
    <property type="term" value="F:diacylglycerol O-acyltransferase activity"/>
    <property type="evidence" value="ECO:0007669"/>
    <property type="project" value="UniProtKB-EC"/>
</dbReference>
<dbReference type="GO" id="GO:0006071">
    <property type="term" value="P:glycerol metabolic process"/>
    <property type="evidence" value="ECO:0007669"/>
    <property type="project" value="UniProtKB-KW"/>
</dbReference>
<dbReference type="UniPathway" id="UPA00282"/>
<evidence type="ECO:0000256" key="3">
    <source>
        <dbReference type="ARBA" id="ARBA00009587"/>
    </source>
</evidence>
<evidence type="ECO:0000256" key="8">
    <source>
        <dbReference type="ARBA" id="ARBA00023098"/>
    </source>
</evidence>
<evidence type="ECO:0000256" key="1">
    <source>
        <dbReference type="ARBA" id="ARBA00004771"/>
    </source>
</evidence>
<dbReference type="InterPro" id="IPR014292">
    <property type="entry name" value="Acyl_transf_WS/DGAT"/>
</dbReference>
<keyword evidence="9 11" id="KW-0012">Acyltransferase</keyword>
<keyword evidence="15" id="KW-1185">Reference proteome</keyword>
<dbReference type="GO" id="GO:0005886">
    <property type="term" value="C:plasma membrane"/>
    <property type="evidence" value="ECO:0007669"/>
    <property type="project" value="TreeGrafter"/>
</dbReference>
<dbReference type="STRING" id="1108812.AWC16_11550"/>
<dbReference type="EMBL" id="LQPG01000018">
    <property type="protein sequence ID" value="ORW11317.1"/>
    <property type="molecule type" value="Genomic_DNA"/>
</dbReference>
<feature type="domain" description="O-acyltransferase WSD1 C-terminal" evidence="13">
    <location>
        <begin position="280"/>
        <end position="431"/>
    </location>
</feature>
<keyword evidence="6 11" id="KW-0808">Transferase</keyword>
<comment type="similarity">
    <text evidence="3 11">Belongs to the long-chain O-acyltransferase family.</text>
</comment>
<reference evidence="14 15" key="1">
    <citation type="submission" date="2016-01" db="EMBL/GenBank/DDBJ databases">
        <title>The new phylogeny of the genus Mycobacterium.</title>
        <authorList>
            <person name="Tarcisio F."/>
            <person name="Conor M."/>
            <person name="Antonella G."/>
            <person name="Elisabetta G."/>
            <person name="Giulia F.S."/>
            <person name="Sara T."/>
            <person name="Anna F."/>
            <person name="Clotilde B."/>
            <person name="Roberto B."/>
            <person name="Veronica D.S."/>
            <person name="Fabio R."/>
            <person name="Monica P."/>
            <person name="Olivier J."/>
            <person name="Enrico T."/>
            <person name="Nicola S."/>
        </authorList>
    </citation>
    <scope>NUCLEOTIDE SEQUENCE [LARGE SCALE GENOMIC DNA]</scope>
    <source>
        <strain evidence="14 15">DSM 45394</strain>
    </source>
</reference>
<dbReference type="GO" id="GO:0019432">
    <property type="term" value="P:triglyceride biosynthetic process"/>
    <property type="evidence" value="ECO:0007669"/>
    <property type="project" value="UniProtKB-UniPathway"/>
</dbReference>
<keyword evidence="8 11" id="KW-0443">Lipid metabolism</keyword>
<name>A0A1X1YJN8_9MYCO</name>
<gene>
    <name evidence="14" type="ORF">AWC16_11550</name>
</gene>
<comment type="catalytic activity">
    <reaction evidence="10 11">
        <text>an acyl-CoA + a 1,2-diacyl-sn-glycerol = a triacyl-sn-glycerol + CoA</text>
        <dbReference type="Rhea" id="RHEA:10868"/>
        <dbReference type="ChEBI" id="CHEBI:17815"/>
        <dbReference type="ChEBI" id="CHEBI:57287"/>
        <dbReference type="ChEBI" id="CHEBI:58342"/>
        <dbReference type="ChEBI" id="CHEBI:64615"/>
        <dbReference type="EC" id="2.3.1.20"/>
    </reaction>
</comment>
<comment type="caution">
    <text evidence="14">The sequence shown here is derived from an EMBL/GenBank/DDBJ whole genome shotgun (WGS) entry which is preliminary data.</text>
</comment>
<dbReference type="GO" id="GO:0071731">
    <property type="term" value="P:response to nitric oxide"/>
    <property type="evidence" value="ECO:0007669"/>
    <property type="project" value="TreeGrafter"/>
</dbReference>
<accession>A0A1X1YJN8</accession>
<keyword evidence="5 11" id="KW-0444">Lipid biosynthesis</keyword>
<dbReference type="InterPro" id="IPR004255">
    <property type="entry name" value="O-acyltransferase_WSD1_N"/>
</dbReference>
<comment type="pathway">
    <text evidence="1 11">Glycerolipid metabolism; triacylglycerol biosynthesis.</text>
</comment>
<dbReference type="Pfam" id="PF03007">
    <property type="entry name" value="WS_DGAT_cat"/>
    <property type="match status" value="1"/>
</dbReference>
<evidence type="ECO:0000259" key="12">
    <source>
        <dbReference type="Pfam" id="PF03007"/>
    </source>
</evidence>
<feature type="domain" description="O-acyltransferase WSD1-like N-terminal" evidence="12">
    <location>
        <begin position="2"/>
        <end position="241"/>
    </location>
</feature>
<sequence>MMILDPSDTPGFSYHTVRNHLQSRLPYLPQFRRRIQEVPFQLDRPVWVDDPHFYLDAHIHHIALPAPGGERELAGVVSEILARPLNRNQPLWESWFVEGLAAGRVAFITKTHHSMVDGISGAGLSDVLCDLGPVPVDPPDKLRDEQPQPKRAGLELFARGALSPVLSVPKVVSFVRGTVSGAVATVANQRRSDPPPRPLSAPKTALNGVIGPRRDFAYCSLSLNDVKTVKNHFDVKLNDVILNVMAGALRGYLVKRDQLPEQPILATVPMSTRAADDTEMGNLVHPMAASLATDIDDPVARLSAIHRGMNTAKELAEEAVKRQSVGLTEIAPPLLMSLVFRGYRAAKLEQRMPLNTNLIVSNVPGPPVQLYLAGARIDHIFPVGPLAAGMGMNVTVMSYRDVVDVGVQVDPALVDDPWELTACAADELEKLVAATRPKRGGRRSSSTRR</sequence>
<proteinExistence type="inferred from homology"/>
<dbReference type="PANTHER" id="PTHR31650:SF1">
    <property type="entry name" value="WAX ESTER SYNTHASE_DIACYLGLYCEROL ACYLTRANSFERASE 4-RELATED"/>
    <property type="match status" value="1"/>
</dbReference>
<comment type="pathway">
    <text evidence="2">Lipid metabolism.</text>
</comment>
<organism evidence="14 15">
    <name type="scientific">Mycolicibacter longobardus</name>
    <dbReference type="NCBI Taxonomy" id="1108812"/>
    <lineage>
        <taxon>Bacteria</taxon>
        <taxon>Bacillati</taxon>
        <taxon>Actinomycetota</taxon>
        <taxon>Actinomycetes</taxon>
        <taxon>Mycobacteriales</taxon>
        <taxon>Mycobacteriaceae</taxon>
        <taxon>Mycolicibacter</taxon>
    </lineage>
</organism>